<gene>
    <name evidence="2" type="ORF">Tci_010344</name>
</gene>
<comment type="caution">
    <text evidence="2">The sequence shown here is derived from an EMBL/GenBank/DDBJ whole genome shotgun (WGS) entry which is preliminary data.</text>
</comment>
<dbReference type="EMBL" id="BKCJ010001043">
    <property type="protein sequence ID" value="GEU38366.1"/>
    <property type="molecule type" value="Genomic_DNA"/>
</dbReference>
<evidence type="ECO:0000313" key="2">
    <source>
        <dbReference type="EMBL" id="GEU38366.1"/>
    </source>
</evidence>
<reference evidence="2" key="1">
    <citation type="journal article" date="2019" name="Sci. Rep.">
        <title>Draft genome of Tanacetum cinerariifolium, the natural source of mosquito coil.</title>
        <authorList>
            <person name="Yamashiro T."/>
            <person name="Shiraishi A."/>
            <person name="Satake H."/>
            <person name="Nakayama K."/>
        </authorList>
    </citation>
    <scope>NUCLEOTIDE SEQUENCE</scope>
</reference>
<accession>A0A6L2JN41</accession>
<proteinExistence type="predicted"/>
<dbReference type="AlphaFoldDB" id="A0A6L2JN41"/>
<name>A0A6L2JN41_TANCI</name>
<protein>
    <submittedName>
        <fullName evidence="2">Uncharacterized protein</fullName>
    </submittedName>
</protein>
<sequence>MKKFSQTLDTALYLMRRSLEVLRKFHMTIFGGRFNHLLHVSSPLLSKPRVAIRITCSLLRSQTISLLNNLLKSPKQQPPQSKTKIINKKPKQSEEKVDVEVVLQRLMKLEKKVKAMSKIDHIEAIDKSLQAHLKNVFPKAIPDFVDDDDIDKRYNVQPTQKKRCHDDQDPLEDEDNDMTKKRRKDTNTSSSKKDVVMDAEQPPQDDAALNQDKSKWFKQDVVERPETLDLEWFKEPNVNDNPEQNWFNEMVNAEKDPKKFDDLIRSTIDFTKLSKNCLQKDKLTKADIEGPALAILKGNFKNNVELEYNL</sequence>
<evidence type="ECO:0000256" key="1">
    <source>
        <dbReference type="SAM" id="MobiDB-lite"/>
    </source>
</evidence>
<organism evidence="2">
    <name type="scientific">Tanacetum cinerariifolium</name>
    <name type="common">Dalmatian daisy</name>
    <name type="synonym">Chrysanthemum cinerariifolium</name>
    <dbReference type="NCBI Taxonomy" id="118510"/>
    <lineage>
        <taxon>Eukaryota</taxon>
        <taxon>Viridiplantae</taxon>
        <taxon>Streptophyta</taxon>
        <taxon>Embryophyta</taxon>
        <taxon>Tracheophyta</taxon>
        <taxon>Spermatophyta</taxon>
        <taxon>Magnoliopsida</taxon>
        <taxon>eudicotyledons</taxon>
        <taxon>Gunneridae</taxon>
        <taxon>Pentapetalae</taxon>
        <taxon>asterids</taxon>
        <taxon>campanulids</taxon>
        <taxon>Asterales</taxon>
        <taxon>Asteraceae</taxon>
        <taxon>Asteroideae</taxon>
        <taxon>Anthemideae</taxon>
        <taxon>Anthemidinae</taxon>
        <taxon>Tanacetum</taxon>
    </lineage>
</organism>
<feature type="region of interest" description="Disordered" evidence="1">
    <location>
        <begin position="154"/>
        <end position="211"/>
    </location>
</feature>